<proteinExistence type="inferred from homology"/>
<feature type="non-terminal residue" evidence="5">
    <location>
        <position position="1"/>
    </location>
</feature>
<dbReference type="Pfam" id="PF01488">
    <property type="entry name" value="Shikimate_DH"/>
    <property type="match status" value="1"/>
</dbReference>
<feature type="domain" description="Quinate/shikimate 5-dehydrogenase/glutamyl-tRNA reductase" evidence="2">
    <location>
        <begin position="500"/>
        <end position="550"/>
    </location>
</feature>
<evidence type="ECO:0000313" key="5">
    <source>
        <dbReference type="EMBL" id="JAT76625.1"/>
    </source>
</evidence>
<feature type="compositionally biased region" description="Low complexity" evidence="1">
    <location>
        <begin position="69"/>
        <end position="80"/>
    </location>
</feature>
<dbReference type="SUPFAM" id="SSF53223">
    <property type="entry name" value="Aminoacid dehydrogenase-like, N-terminal domain"/>
    <property type="match status" value="1"/>
</dbReference>
<dbReference type="PANTHER" id="PTHR21089">
    <property type="entry name" value="SHIKIMATE DEHYDROGENASE"/>
    <property type="match status" value="1"/>
</dbReference>
<evidence type="ECO:0000259" key="4">
    <source>
        <dbReference type="Pfam" id="PF18317"/>
    </source>
</evidence>
<dbReference type="SUPFAM" id="SSF51735">
    <property type="entry name" value="NAD(P)-binding Rossmann-fold domains"/>
    <property type="match status" value="1"/>
</dbReference>
<dbReference type="InterPro" id="IPR006151">
    <property type="entry name" value="Shikm_DH/Glu-tRNA_Rdtase"/>
</dbReference>
<feature type="compositionally biased region" description="Basic and acidic residues" evidence="1">
    <location>
        <begin position="47"/>
        <end position="58"/>
    </location>
</feature>
<feature type="region of interest" description="Disordered" evidence="1">
    <location>
        <begin position="441"/>
        <end position="501"/>
    </location>
</feature>
<feature type="compositionally biased region" description="Polar residues" evidence="1">
    <location>
        <begin position="490"/>
        <end position="501"/>
    </location>
</feature>
<dbReference type="CDD" id="cd01065">
    <property type="entry name" value="NAD_bind_Shikimate_DH"/>
    <property type="match status" value="1"/>
</dbReference>
<feature type="domain" description="SDH C-terminal" evidence="4">
    <location>
        <begin position="632"/>
        <end position="658"/>
    </location>
</feature>
<feature type="compositionally biased region" description="Low complexity" evidence="1">
    <location>
        <begin position="460"/>
        <end position="482"/>
    </location>
</feature>
<dbReference type="InterPro" id="IPR013708">
    <property type="entry name" value="Shikimate_DH-bd_N"/>
</dbReference>
<name>A0A1D2ACH1_AUXPR</name>
<dbReference type="HAMAP" id="MF_00214">
    <property type="entry name" value="AroD"/>
    <property type="match status" value="1"/>
</dbReference>
<dbReference type="HAMAP" id="MF_00222">
    <property type="entry name" value="Shikimate_DH_AroE"/>
    <property type="match status" value="1"/>
</dbReference>
<reference evidence="5" key="1">
    <citation type="submission" date="2015-08" db="EMBL/GenBank/DDBJ databases">
        <authorList>
            <person name="Babu N.S."/>
            <person name="Beckwith C.J."/>
            <person name="Beseler K.G."/>
            <person name="Brison A."/>
            <person name="Carone J.V."/>
            <person name="Caskin T.P."/>
            <person name="Diamond M."/>
            <person name="Durham M.E."/>
            <person name="Foxe J.M."/>
            <person name="Go M."/>
            <person name="Henderson B.A."/>
            <person name="Jones I.B."/>
            <person name="McGettigan J.A."/>
            <person name="Micheletti S.J."/>
            <person name="Nasrallah M.E."/>
            <person name="Ortiz D."/>
            <person name="Piller C.R."/>
            <person name="Privatt S.R."/>
            <person name="Schneider S.L."/>
            <person name="Sharp S."/>
            <person name="Smith T.C."/>
            <person name="Stanton J.D."/>
            <person name="Ullery H.E."/>
            <person name="Wilson R.J."/>
            <person name="Serrano M.G."/>
            <person name="Buck G."/>
            <person name="Lee V."/>
            <person name="Wang Y."/>
            <person name="Carvalho R."/>
            <person name="Voegtly L."/>
            <person name="Shi R."/>
            <person name="Duckworth R."/>
            <person name="Johnson A."/>
            <person name="Loviza R."/>
            <person name="Walstead R."/>
            <person name="Shah Z."/>
            <person name="Kiflezghi M."/>
            <person name="Wade K."/>
            <person name="Ball S.L."/>
            <person name="Bradley K.W."/>
            <person name="Asai D.J."/>
            <person name="Bowman C.A."/>
            <person name="Russell D.A."/>
            <person name="Pope W.H."/>
            <person name="Jacobs-Sera D."/>
            <person name="Hendrix R.W."/>
            <person name="Hatfull G.F."/>
        </authorList>
    </citation>
    <scope>NUCLEOTIDE SEQUENCE</scope>
</reference>
<accession>A0A1D2ACH1</accession>
<dbReference type="InterPro" id="IPR022893">
    <property type="entry name" value="Shikimate_DH_fam"/>
</dbReference>
<protein>
    <submittedName>
        <fullName evidence="5">Uncharacterized protein</fullName>
    </submittedName>
</protein>
<dbReference type="InterPro" id="IPR036291">
    <property type="entry name" value="NAD(P)-bd_dom_sf"/>
</dbReference>
<dbReference type="GO" id="GO:0003855">
    <property type="term" value="F:3-dehydroquinate dehydratase activity"/>
    <property type="evidence" value="ECO:0007669"/>
    <property type="project" value="InterPro"/>
</dbReference>
<feature type="region of interest" description="Disordered" evidence="1">
    <location>
        <begin position="42"/>
        <end position="80"/>
    </location>
</feature>
<dbReference type="EMBL" id="GDKF01001997">
    <property type="protein sequence ID" value="JAT76625.1"/>
    <property type="molecule type" value="Transcribed_RNA"/>
</dbReference>
<evidence type="ECO:0000259" key="3">
    <source>
        <dbReference type="Pfam" id="PF08501"/>
    </source>
</evidence>
<dbReference type="Gene3D" id="3.20.20.70">
    <property type="entry name" value="Aldolase class I"/>
    <property type="match status" value="1"/>
</dbReference>
<dbReference type="AlphaFoldDB" id="A0A1D2ACH1"/>
<organism evidence="5">
    <name type="scientific">Auxenochlorella protothecoides</name>
    <name type="common">Green microalga</name>
    <name type="synonym">Chlorella protothecoides</name>
    <dbReference type="NCBI Taxonomy" id="3075"/>
    <lineage>
        <taxon>Eukaryota</taxon>
        <taxon>Viridiplantae</taxon>
        <taxon>Chlorophyta</taxon>
        <taxon>core chlorophytes</taxon>
        <taxon>Trebouxiophyceae</taxon>
        <taxon>Chlorellales</taxon>
        <taxon>Chlorellaceae</taxon>
        <taxon>Auxenochlorella</taxon>
    </lineage>
</organism>
<dbReference type="InterPro" id="IPR013785">
    <property type="entry name" value="Aldolase_TIM"/>
</dbReference>
<evidence type="ECO:0000256" key="1">
    <source>
        <dbReference type="SAM" id="MobiDB-lite"/>
    </source>
</evidence>
<dbReference type="InterPro" id="IPR001381">
    <property type="entry name" value="DHquinase_I"/>
</dbReference>
<dbReference type="PANTHER" id="PTHR21089:SF1">
    <property type="entry name" value="BIFUNCTIONAL 3-DEHYDROQUINATE DEHYDRATASE_SHIKIMATE DEHYDROGENASE, CHLOROPLASTIC"/>
    <property type="match status" value="1"/>
</dbReference>
<dbReference type="CDD" id="cd00502">
    <property type="entry name" value="DHQase_I"/>
    <property type="match status" value="1"/>
</dbReference>
<dbReference type="InterPro" id="IPR046346">
    <property type="entry name" value="Aminoacid_DH-like_N_sf"/>
</dbReference>
<dbReference type="Gene3D" id="3.40.50.10860">
    <property type="entry name" value="Leucine Dehydrogenase, chain A, domain 1"/>
    <property type="match status" value="1"/>
</dbReference>
<dbReference type="GO" id="GO:0004764">
    <property type="term" value="F:shikimate 3-dehydrogenase (NADP+) activity"/>
    <property type="evidence" value="ECO:0007669"/>
    <property type="project" value="InterPro"/>
</dbReference>
<sequence length="664" mass="68604">VAVVESMIAHVGPPVSPALLPVAPIARGPAFRCRAPVLQPRVTASSEPRRLGGMEEGPRSLQPHRAASKADAATAPSGAPEAIPDFTRVCVSLMRDTVDGMLLGAREAQAEGADLVEIRLDALTAFDPANDIPRIIAESPLPIIITLRPTWEGGKSELPEPRRLAALKYAAILGAAFVDVEFKVASYFFENFGEVGPGTRFIVSSHNFTATPPLSELEEHVALCRGLQAPAPLVVKLVTTALDAADAMTMLGLLRATTAAGQPMIGLAMGEAGVPTRLLAGQAGALLSFATLDDGKASAPGQPFVSALLRRYRLREQRPGKTRVWGVVGRPVGHSKGPLIHNAMLKAANIDGVYVPFLVNDLPRFLKAAAASGMDLGGLSVTIPHKEAALQAADEADGLAAGIGAANTLVWAGPRMTQGCRAYNTDALAALHAIEDGLRRGKERGAGPQNADSDRASSNSGKSSGVAEASSSHSGGVSPGGADAPHGSLPSPTVTHTSQASPLRGKKIVVLGAGGAGRALAFAAARAGAAVVIANRTLTRADELAASVRTAVPGASVQAVRLDGVRSGELGGDVLANTTQIGMHPKVDESPVPASALRRYTLVFDAVYTPLHTRLLTEAKEAGCTVVTGDSMFLGQAAEQFKLFTGRGADLGVMQAALDRPLQH</sequence>
<evidence type="ECO:0000259" key="2">
    <source>
        <dbReference type="Pfam" id="PF01488"/>
    </source>
</evidence>
<gene>
    <name evidence="5" type="ORF">g.10271</name>
</gene>
<dbReference type="Pfam" id="PF08501">
    <property type="entry name" value="Shikimate_dh_N"/>
    <property type="match status" value="1"/>
</dbReference>
<feature type="domain" description="Shikimate dehydrogenase substrate binding N-terminal" evidence="3">
    <location>
        <begin position="327"/>
        <end position="409"/>
    </location>
</feature>
<dbReference type="UniPathway" id="UPA00053">
    <property type="reaction ID" value="UER00087"/>
</dbReference>
<dbReference type="InterPro" id="IPR041121">
    <property type="entry name" value="SDH_C"/>
</dbReference>
<dbReference type="Pfam" id="PF01487">
    <property type="entry name" value="DHquinase_I"/>
    <property type="match status" value="1"/>
</dbReference>
<dbReference type="SUPFAM" id="SSF51569">
    <property type="entry name" value="Aldolase"/>
    <property type="match status" value="1"/>
</dbReference>
<dbReference type="Pfam" id="PF18317">
    <property type="entry name" value="SDH_C"/>
    <property type="match status" value="1"/>
</dbReference>
<dbReference type="Gene3D" id="3.40.50.720">
    <property type="entry name" value="NAD(P)-binding Rossmann-like Domain"/>
    <property type="match status" value="1"/>
</dbReference>
<dbReference type="GO" id="GO:0009423">
    <property type="term" value="P:chorismate biosynthetic process"/>
    <property type="evidence" value="ECO:0007669"/>
    <property type="project" value="UniProtKB-UniPathway"/>
</dbReference>
<dbReference type="GO" id="GO:0019632">
    <property type="term" value="P:shikimate metabolic process"/>
    <property type="evidence" value="ECO:0007669"/>
    <property type="project" value="TreeGrafter"/>
</dbReference>